<keyword evidence="2" id="KW-0326">Glycosidase</keyword>
<dbReference type="InterPro" id="IPR017853">
    <property type="entry name" value="GH"/>
</dbReference>
<dbReference type="GO" id="GO:0016052">
    <property type="term" value="P:carbohydrate catabolic process"/>
    <property type="evidence" value="ECO:0007669"/>
    <property type="project" value="InterPro"/>
</dbReference>
<keyword evidence="3" id="KW-0732">Signal</keyword>
<dbReference type="Proteomes" id="UP000075615">
    <property type="component" value="Unassembled WGS sequence"/>
</dbReference>
<feature type="domain" description="Glycoside hydrolase family 31 TIM barrel" evidence="4">
    <location>
        <begin position="226"/>
        <end position="396"/>
    </location>
</feature>
<comment type="caution">
    <text evidence="5">The sequence shown here is derived from an EMBL/GenBank/DDBJ whole genome shotgun (WGS) entry which is preliminary data.</text>
</comment>
<dbReference type="CDD" id="cd14791">
    <property type="entry name" value="GH36"/>
    <property type="match status" value="1"/>
</dbReference>
<organism evidence="5 6">
    <name type="scientific">Roseivirga echinicomitans</name>
    <dbReference type="NCBI Taxonomy" id="296218"/>
    <lineage>
        <taxon>Bacteria</taxon>
        <taxon>Pseudomonadati</taxon>
        <taxon>Bacteroidota</taxon>
        <taxon>Cytophagia</taxon>
        <taxon>Cytophagales</taxon>
        <taxon>Roseivirgaceae</taxon>
        <taxon>Roseivirga</taxon>
    </lineage>
</organism>
<evidence type="ECO:0000256" key="2">
    <source>
        <dbReference type="RuleBase" id="RU361185"/>
    </source>
</evidence>
<feature type="chain" id="PRO_5007574608" description="Glycoside hydrolase family 31 TIM barrel domain-containing protein" evidence="3">
    <location>
        <begin position="22"/>
        <end position="620"/>
    </location>
</feature>
<sequence length="620" mass="71162">MHFFKPTYYKSLLLLSFAFCACSSPTENLSINTTEPDFDPILVEMDSIQVSGDLGDFKVTKSQKQIEEGLQIITFKFEAEKPSELKPVSLSFNFPSVDINGYWNPTNNDRTNYYRSPLSSKASQWAPVLTLYNNRLQNRITFALSDALNKVDISSYLREEDVKFYPNIRLFTERMPKTTSYEIELRIDTRPLPYYEAVEKVSAWWASKPEYTPLAVPDIAKRPMYSTWYSYHQGITAEEIIKESAIAKSLGTDAVIVDDGWQTLDGNRGYAYTGDWEPDRIPDMKGFVDGVHATGMKFILWYSLPFMGENAKNFERFKGKYLFYWNGQGTWIMDPRYPEVREYIINTYEKALDDWGLDGFKLDFIGRFSAQADTDLTARNGRDFASVNEATDHLMTEVMNRLKAKKPDIMIEFRQPYIGPLMRKFGNMLRGTDVPNNAVANRVETTTLRIMAGNTAVHADMFIWRKEESVESAALQILNILYSVPQLSVRLEEIPEHHLNMIRYWFKYWNENRDILLDSKFIPSNPSANYPMLTAHNGKKQITTLFEELLVRPESDNLSALDIVNAKGSKIIMLELAKDWKGNIAVFDTEGNEVLNKSVTLKAGLNRLEAPLSGMIKLTK</sequence>
<dbReference type="InterPro" id="IPR013785">
    <property type="entry name" value="Aldolase_TIM"/>
</dbReference>
<dbReference type="SUPFAM" id="SSF51445">
    <property type="entry name" value="(Trans)glycosidases"/>
    <property type="match status" value="1"/>
</dbReference>
<feature type="signal peptide" evidence="3">
    <location>
        <begin position="1"/>
        <end position="21"/>
    </location>
</feature>
<gene>
    <name evidence="5" type="ORF">AWN68_18095</name>
</gene>
<keyword evidence="2" id="KW-0378">Hydrolase</keyword>
<dbReference type="InterPro" id="IPR050985">
    <property type="entry name" value="Alpha-glycosidase_related"/>
</dbReference>
<dbReference type="PANTHER" id="PTHR43053">
    <property type="entry name" value="GLYCOSIDASE FAMILY 31"/>
    <property type="match status" value="1"/>
</dbReference>
<dbReference type="AlphaFoldDB" id="A0A150XEI6"/>
<dbReference type="Pfam" id="PF01055">
    <property type="entry name" value="Glyco_hydro_31_2nd"/>
    <property type="match status" value="1"/>
</dbReference>
<dbReference type="RefSeq" id="WP_068415250.1">
    <property type="nucleotide sequence ID" value="NZ_LRDB01000014.1"/>
</dbReference>
<evidence type="ECO:0000313" key="5">
    <source>
        <dbReference type="EMBL" id="KYG77145.1"/>
    </source>
</evidence>
<dbReference type="GO" id="GO:0004557">
    <property type="term" value="F:alpha-galactosidase activity"/>
    <property type="evidence" value="ECO:0007669"/>
    <property type="project" value="InterPro"/>
</dbReference>
<reference evidence="5 6" key="1">
    <citation type="submission" date="2016-01" db="EMBL/GenBank/DDBJ databases">
        <title>Genome sequencing of Roseivirga echinicomitans KMM 6058.</title>
        <authorList>
            <person name="Selvaratnam C."/>
            <person name="Thevarajoo S."/>
            <person name="Goh K.M."/>
            <person name="Ee R."/>
            <person name="Chan K.-G."/>
            <person name="Chong C.S."/>
        </authorList>
    </citation>
    <scope>NUCLEOTIDE SEQUENCE [LARGE SCALE GENOMIC DNA]</scope>
    <source>
        <strain evidence="5 6">KMM 6058</strain>
    </source>
</reference>
<dbReference type="Gene3D" id="3.20.20.70">
    <property type="entry name" value="Aldolase class I"/>
    <property type="match status" value="1"/>
</dbReference>
<evidence type="ECO:0000256" key="1">
    <source>
        <dbReference type="ARBA" id="ARBA00007806"/>
    </source>
</evidence>
<dbReference type="InterPro" id="IPR000322">
    <property type="entry name" value="Glyco_hydro_31_TIM"/>
</dbReference>
<dbReference type="PROSITE" id="PS51257">
    <property type="entry name" value="PROKAR_LIPOPROTEIN"/>
    <property type="match status" value="1"/>
</dbReference>
<proteinExistence type="inferred from homology"/>
<dbReference type="STRING" id="296218.AWN68_18095"/>
<name>A0A150XEI6_9BACT</name>
<evidence type="ECO:0000313" key="6">
    <source>
        <dbReference type="Proteomes" id="UP000075615"/>
    </source>
</evidence>
<dbReference type="EMBL" id="LRDB01000014">
    <property type="protein sequence ID" value="KYG77145.1"/>
    <property type="molecule type" value="Genomic_DNA"/>
</dbReference>
<keyword evidence="6" id="KW-1185">Reference proteome</keyword>
<evidence type="ECO:0000259" key="4">
    <source>
        <dbReference type="Pfam" id="PF01055"/>
    </source>
</evidence>
<accession>A0A150XEI6</accession>
<evidence type="ECO:0000256" key="3">
    <source>
        <dbReference type="SAM" id="SignalP"/>
    </source>
</evidence>
<protein>
    <recommendedName>
        <fullName evidence="4">Glycoside hydrolase family 31 TIM barrel domain-containing protein</fullName>
    </recommendedName>
</protein>
<dbReference type="InterPro" id="IPR002252">
    <property type="entry name" value="Glyco_hydro_36"/>
</dbReference>
<dbReference type="OrthoDB" id="9807519at2"/>
<comment type="similarity">
    <text evidence="1 2">Belongs to the glycosyl hydrolase 31 family.</text>
</comment>